<evidence type="ECO:0000313" key="2">
    <source>
        <dbReference type="Proteomes" id="UP000092124"/>
    </source>
</evidence>
<comment type="caution">
    <text evidence="1">The sequence shown here is derived from an EMBL/GenBank/DDBJ whole genome shotgun (WGS) entry which is preliminary data.</text>
</comment>
<reference evidence="1 2" key="1">
    <citation type="submission" date="2016-06" db="EMBL/GenBank/DDBJ databases">
        <title>The Draft Genome Sequence and Annotation of the Desert Woodrat Neotoma lepida.</title>
        <authorList>
            <person name="Campbell M."/>
            <person name="Oakeson K.F."/>
            <person name="Yandell M."/>
            <person name="Halpert J.R."/>
            <person name="Dearing D."/>
        </authorList>
    </citation>
    <scope>NUCLEOTIDE SEQUENCE [LARGE SCALE GENOMIC DNA]</scope>
    <source>
        <strain evidence="1">417</strain>
        <tissue evidence="1">Liver</tissue>
    </source>
</reference>
<name>A0A1A6HA03_NEOLE</name>
<accession>A0A1A6HA03</accession>
<dbReference type="AlphaFoldDB" id="A0A1A6HA03"/>
<proteinExistence type="predicted"/>
<dbReference type="Proteomes" id="UP000092124">
    <property type="component" value="Unassembled WGS sequence"/>
</dbReference>
<organism evidence="1 2">
    <name type="scientific">Neotoma lepida</name>
    <name type="common">Desert woodrat</name>
    <dbReference type="NCBI Taxonomy" id="56216"/>
    <lineage>
        <taxon>Eukaryota</taxon>
        <taxon>Metazoa</taxon>
        <taxon>Chordata</taxon>
        <taxon>Craniata</taxon>
        <taxon>Vertebrata</taxon>
        <taxon>Euteleostomi</taxon>
        <taxon>Mammalia</taxon>
        <taxon>Eutheria</taxon>
        <taxon>Euarchontoglires</taxon>
        <taxon>Glires</taxon>
        <taxon>Rodentia</taxon>
        <taxon>Myomorpha</taxon>
        <taxon>Muroidea</taxon>
        <taxon>Cricetidae</taxon>
        <taxon>Neotominae</taxon>
        <taxon>Neotoma</taxon>
    </lineage>
</organism>
<protein>
    <submittedName>
        <fullName evidence="1">Uncharacterized protein</fullName>
    </submittedName>
</protein>
<gene>
    <name evidence="1" type="ORF">A6R68_14367</name>
</gene>
<evidence type="ECO:0000313" key="1">
    <source>
        <dbReference type="EMBL" id="OBS75121.1"/>
    </source>
</evidence>
<keyword evidence="2" id="KW-1185">Reference proteome</keyword>
<dbReference type="EMBL" id="LZPO01044062">
    <property type="protein sequence ID" value="OBS75121.1"/>
    <property type="molecule type" value="Genomic_DNA"/>
</dbReference>
<sequence>MPHRTLNKDGSPNLGFICLICKGCSLHEVVSCRTEIPLVISYRTSPSLTSLDVSAQGLLEMLS</sequence>